<dbReference type="Pfam" id="PF13862">
    <property type="entry name" value="BCCIP"/>
    <property type="match status" value="1"/>
</dbReference>
<dbReference type="PIRSF" id="PIRSF028983">
    <property type="entry name" value="BCP1"/>
    <property type="match status" value="1"/>
</dbReference>
<feature type="region of interest" description="Disordered" evidence="3">
    <location>
        <begin position="1"/>
        <end position="63"/>
    </location>
</feature>
<proteinExistence type="inferred from homology"/>
<reference evidence="4 5" key="1">
    <citation type="journal article" date="2008" name="Science">
        <title>The Physcomitrella genome reveals evolutionary insights into the conquest of land by plants.</title>
        <authorList>
            <person name="Rensing S."/>
            <person name="Lang D."/>
            <person name="Zimmer A."/>
            <person name="Terry A."/>
            <person name="Salamov A."/>
            <person name="Shapiro H."/>
            <person name="Nishiyama T."/>
            <person name="Perroud P.-F."/>
            <person name="Lindquist E."/>
            <person name="Kamisugi Y."/>
            <person name="Tanahashi T."/>
            <person name="Sakakibara K."/>
            <person name="Fujita T."/>
            <person name="Oishi K."/>
            <person name="Shin-I T."/>
            <person name="Kuroki Y."/>
            <person name="Toyoda A."/>
            <person name="Suzuki Y."/>
            <person name="Hashimoto A."/>
            <person name="Yamaguchi K."/>
            <person name="Sugano A."/>
            <person name="Kohara Y."/>
            <person name="Fujiyama A."/>
            <person name="Anterola A."/>
            <person name="Aoki S."/>
            <person name="Ashton N."/>
            <person name="Barbazuk W.B."/>
            <person name="Barker E."/>
            <person name="Bennetzen J."/>
            <person name="Bezanilla M."/>
            <person name="Blankenship R."/>
            <person name="Cho S.H."/>
            <person name="Dutcher S."/>
            <person name="Estelle M."/>
            <person name="Fawcett J.A."/>
            <person name="Gundlach H."/>
            <person name="Hanada K."/>
            <person name="Heyl A."/>
            <person name="Hicks K.A."/>
            <person name="Hugh J."/>
            <person name="Lohr M."/>
            <person name="Mayer K."/>
            <person name="Melkozernov A."/>
            <person name="Murata T."/>
            <person name="Nelson D."/>
            <person name="Pils B."/>
            <person name="Prigge M."/>
            <person name="Reiss B."/>
            <person name="Renner T."/>
            <person name="Rombauts S."/>
            <person name="Rushton P."/>
            <person name="Sanderfoot A."/>
            <person name="Schween G."/>
            <person name="Shiu S.-H."/>
            <person name="Stueber K."/>
            <person name="Theodoulou F.L."/>
            <person name="Tu H."/>
            <person name="Van de Peer Y."/>
            <person name="Verrier P.J."/>
            <person name="Waters E."/>
            <person name="Wood A."/>
            <person name="Yang L."/>
            <person name="Cove D."/>
            <person name="Cuming A."/>
            <person name="Hasebe M."/>
            <person name="Lucas S."/>
            <person name="Mishler D.B."/>
            <person name="Reski R."/>
            <person name="Grigoriev I."/>
            <person name="Quatrano R.S."/>
            <person name="Boore J.L."/>
        </authorList>
    </citation>
    <scope>NUCLEOTIDE SEQUENCE [LARGE SCALE GENOMIC DNA]</scope>
    <source>
        <strain evidence="4 5">cv. Gransden 2004</strain>
    </source>
</reference>
<dbReference type="Proteomes" id="UP000006727">
    <property type="component" value="Chromosome 25"/>
</dbReference>
<name>A0A7I4CMR2_PHYPA</name>
<dbReference type="EMBL" id="ABEU02000025">
    <property type="status" value="NOT_ANNOTATED_CDS"/>
    <property type="molecule type" value="Genomic_DNA"/>
</dbReference>
<protein>
    <recommendedName>
        <fullName evidence="2">Protein BCCIP homolog</fullName>
    </recommendedName>
</protein>
<dbReference type="EnsemblPlants" id="Pp3c25_10280V3.3">
    <property type="protein sequence ID" value="Pp3c25_10280V3.3"/>
    <property type="gene ID" value="Pp3c25_10280"/>
</dbReference>
<comment type="similarity">
    <text evidence="1 2">Belongs to the BCP1 family.</text>
</comment>
<keyword evidence="5" id="KW-1185">Reference proteome</keyword>
<accession>A0A7I4CMR2</accession>
<reference evidence="4" key="3">
    <citation type="submission" date="2020-12" db="UniProtKB">
        <authorList>
            <consortium name="EnsemblPlants"/>
        </authorList>
    </citation>
    <scope>IDENTIFICATION</scope>
</reference>
<dbReference type="AlphaFoldDB" id="A0A7I4CMR2"/>
<reference evidence="4 5" key="2">
    <citation type="journal article" date="2018" name="Plant J.">
        <title>The Physcomitrella patens chromosome-scale assembly reveals moss genome structure and evolution.</title>
        <authorList>
            <person name="Lang D."/>
            <person name="Ullrich K.K."/>
            <person name="Murat F."/>
            <person name="Fuchs J."/>
            <person name="Jenkins J."/>
            <person name="Haas F.B."/>
            <person name="Piednoel M."/>
            <person name="Gundlach H."/>
            <person name="Van Bel M."/>
            <person name="Meyberg R."/>
            <person name="Vives C."/>
            <person name="Morata J."/>
            <person name="Symeonidi A."/>
            <person name="Hiss M."/>
            <person name="Muchero W."/>
            <person name="Kamisugi Y."/>
            <person name="Saleh O."/>
            <person name="Blanc G."/>
            <person name="Decker E.L."/>
            <person name="van Gessel N."/>
            <person name="Grimwood J."/>
            <person name="Hayes R.D."/>
            <person name="Graham S.W."/>
            <person name="Gunter L.E."/>
            <person name="McDaniel S.F."/>
            <person name="Hoernstein S.N.W."/>
            <person name="Larsson A."/>
            <person name="Li F.W."/>
            <person name="Perroud P.F."/>
            <person name="Phillips J."/>
            <person name="Ranjan P."/>
            <person name="Rokshar D.S."/>
            <person name="Rothfels C.J."/>
            <person name="Schneider L."/>
            <person name="Shu S."/>
            <person name="Stevenson D.W."/>
            <person name="Thummler F."/>
            <person name="Tillich M."/>
            <person name="Villarreal Aguilar J.C."/>
            <person name="Widiez T."/>
            <person name="Wong G.K."/>
            <person name="Wymore A."/>
            <person name="Zhang Y."/>
            <person name="Zimmer A.D."/>
            <person name="Quatrano R.S."/>
            <person name="Mayer K.F.X."/>
            <person name="Goodstein D."/>
            <person name="Casacuberta J.M."/>
            <person name="Vandepoele K."/>
            <person name="Reski R."/>
            <person name="Cuming A.C."/>
            <person name="Tuskan G.A."/>
            <person name="Maumus F."/>
            <person name="Salse J."/>
            <person name="Schmutz J."/>
            <person name="Rensing S.A."/>
        </authorList>
    </citation>
    <scope>NUCLEOTIDE SEQUENCE [LARGE SCALE GENOMIC DNA]</scope>
    <source>
        <strain evidence="4 5">cv. Gransden 2004</strain>
    </source>
</reference>
<dbReference type="Gramene" id="Pp3c25_10280V3.3">
    <property type="protein sequence ID" value="Pp3c25_10280V3.3"/>
    <property type="gene ID" value="Pp3c25_10280"/>
</dbReference>
<sequence length="314" mass="35568">MAALGKRKAEKSPTPSSEEEEEEAGNGNEVTSGSEELDSDESTDPEDELNTSSDSEHSSQPSQEIVDVDFEYFDPKPNDFHGIKALLRTYLDDETWDISGFTDLILAQTTVGTVVKADEDESPIALLTALNIGRYQKCSCMVEIHKYLRVKSAHKVESALLEDFWGKYAREVALLISERLVNAPLELAPPLYQGLFEEILWATEDEPTQELRESFKIKHYLYLTKVFEEVTEEKSRDKEQRKQKEESEATGQLIYIKPEDEILHELSSWSFTFPVTGDGAAANQTKGLQQLRLVMAVDAKHEEKFQAELKKLIE</sequence>
<feature type="compositionally biased region" description="Acidic residues" evidence="3">
    <location>
        <begin position="35"/>
        <end position="49"/>
    </location>
</feature>
<evidence type="ECO:0000256" key="1">
    <source>
        <dbReference type="ARBA" id="ARBA00006781"/>
    </source>
</evidence>
<evidence type="ECO:0000256" key="3">
    <source>
        <dbReference type="SAM" id="MobiDB-lite"/>
    </source>
</evidence>
<evidence type="ECO:0000313" key="5">
    <source>
        <dbReference type="Proteomes" id="UP000006727"/>
    </source>
</evidence>
<gene>
    <name evidence="4" type="primary">LOC112277186</name>
</gene>
<dbReference type="PANTHER" id="PTHR13261">
    <property type="entry name" value="BRCA2 AND CDKN1A INTERACTING PROTEIN"/>
    <property type="match status" value="1"/>
</dbReference>
<organism evidence="4 5">
    <name type="scientific">Physcomitrium patens</name>
    <name type="common">Spreading-leaved earth moss</name>
    <name type="synonym">Physcomitrella patens</name>
    <dbReference type="NCBI Taxonomy" id="3218"/>
    <lineage>
        <taxon>Eukaryota</taxon>
        <taxon>Viridiplantae</taxon>
        <taxon>Streptophyta</taxon>
        <taxon>Embryophyta</taxon>
        <taxon>Bryophyta</taxon>
        <taxon>Bryophytina</taxon>
        <taxon>Bryopsida</taxon>
        <taxon>Funariidae</taxon>
        <taxon>Funariales</taxon>
        <taxon>Funariaceae</taxon>
        <taxon>Physcomitrium</taxon>
    </lineage>
</organism>
<evidence type="ECO:0000256" key="2">
    <source>
        <dbReference type="PIRNR" id="PIRNR028983"/>
    </source>
</evidence>
<dbReference type="InterPro" id="IPR025602">
    <property type="entry name" value="BCP1_family"/>
</dbReference>
<dbReference type="PANTHER" id="PTHR13261:SF0">
    <property type="entry name" value="BRCA2 AND CDKN1A-INTERACTING PROTEIN"/>
    <property type="match status" value="1"/>
</dbReference>
<evidence type="ECO:0000313" key="4">
    <source>
        <dbReference type="EnsemblPlants" id="Pp3c25_10280V3.3"/>
    </source>
</evidence>